<name>A0A9D3Y4A0_DREPO</name>
<dbReference type="GO" id="GO:0005930">
    <property type="term" value="C:axoneme"/>
    <property type="evidence" value="ECO:0007669"/>
    <property type="project" value="UniProtKB-SubCell"/>
</dbReference>
<sequence>MVYGCRFLIYDCDNFTKSFYYHTFGVTEFQTVDVKQKLKDLPKMVIDLPQPSVFSFKFPI</sequence>
<evidence type="ECO:0000256" key="1">
    <source>
        <dbReference type="ARBA" id="ARBA00004430"/>
    </source>
</evidence>
<keyword evidence="7" id="KW-1185">Reference proteome</keyword>
<dbReference type="Gene3D" id="2.30.29.170">
    <property type="match status" value="1"/>
</dbReference>
<dbReference type="PROSITE" id="PS51336">
    <property type="entry name" value="DM10"/>
    <property type="match status" value="1"/>
</dbReference>
<reference evidence="6" key="1">
    <citation type="journal article" date="2019" name="bioRxiv">
        <title>The Genome of the Zebra Mussel, Dreissena polymorpha: A Resource for Invasive Species Research.</title>
        <authorList>
            <person name="McCartney M.A."/>
            <person name="Auch B."/>
            <person name="Kono T."/>
            <person name="Mallez S."/>
            <person name="Zhang Y."/>
            <person name="Obille A."/>
            <person name="Becker A."/>
            <person name="Abrahante J.E."/>
            <person name="Garbe J."/>
            <person name="Badalamenti J.P."/>
            <person name="Herman A."/>
            <person name="Mangelson H."/>
            <person name="Liachko I."/>
            <person name="Sullivan S."/>
            <person name="Sone E.D."/>
            <person name="Koren S."/>
            <person name="Silverstein K.A.T."/>
            <person name="Beckman K.B."/>
            <person name="Gohl D.M."/>
        </authorList>
    </citation>
    <scope>NUCLEOTIDE SEQUENCE</scope>
    <source>
        <strain evidence="6">Duluth1</strain>
        <tissue evidence="6">Whole animal</tissue>
    </source>
</reference>
<comment type="subcellular location">
    <subcellularLocation>
        <location evidence="1">Cytoplasm</location>
        <location evidence="1">Cytoskeleton</location>
        <location evidence="1">Cilium axoneme</location>
    </subcellularLocation>
</comment>
<reference evidence="6" key="2">
    <citation type="submission" date="2020-11" db="EMBL/GenBank/DDBJ databases">
        <authorList>
            <person name="McCartney M.A."/>
            <person name="Auch B."/>
            <person name="Kono T."/>
            <person name="Mallez S."/>
            <person name="Becker A."/>
            <person name="Gohl D.M."/>
            <person name="Silverstein K.A.T."/>
            <person name="Koren S."/>
            <person name="Bechman K.B."/>
            <person name="Herman A."/>
            <person name="Abrahante J.E."/>
            <person name="Garbe J."/>
        </authorList>
    </citation>
    <scope>NUCLEOTIDE SEQUENCE</scope>
    <source>
        <strain evidence="6">Duluth1</strain>
        <tissue evidence="6">Whole animal</tissue>
    </source>
</reference>
<dbReference type="Proteomes" id="UP000828390">
    <property type="component" value="Unassembled WGS sequence"/>
</dbReference>
<gene>
    <name evidence="6" type="ORF">DPMN_191680</name>
</gene>
<evidence type="ECO:0000256" key="4">
    <source>
        <dbReference type="ARBA" id="ARBA00023273"/>
    </source>
</evidence>
<comment type="caution">
    <text evidence="6">The sequence shown here is derived from an EMBL/GenBank/DDBJ whole genome shotgun (WGS) entry which is preliminary data.</text>
</comment>
<dbReference type="InterPro" id="IPR006602">
    <property type="entry name" value="DM10_dom"/>
</dbReference>
<evidence type="ECO:0000259" key="5">
    <source>
        <dbReference type="PROSITE" id="PS51336"/>
    </source>
</evidence>
<feature type="domain" description="DM10" evidence="5">
    <location>
        <begin position="1"/>
        <end position="24"/>
    </location>
</feature>
<protein>
    <recommendedName>
        <fullName evidence="5">DM10 domain-containing protein</fullName>
    </recommendedName>
</protein>
<evidence type="ECO:0000256" key="2">
    <source>
        <dbReference type="ARBA" id="ARBA00022490"/>
    </source>
</evidence>
<keyword evidence="2" id="KW-0963">Cytoplasm</keyword>
<evidence type="ECO:0000256" key="3">
    <source>
        <dbReference type="ARBA" id="ARBA00023212"/>
    </source>
</evidence>
<dbReference type="EMBL" id="JAIWYP010000032">
    <property type="protein sequence ID" value="KAH3691644.1"/>
    <property type="molecule type" value="Genomic_DNA"/>
</dbReference>
<evidence type="ECO:0000313" key="6">
    <source>
        <dbReference type="EMBL" id="KAH3691644.1"/>
    </source>
</evidence>
<accession>A0A9D3Y4A0</accession>
<keyword evidence="3" id="KW-0206">Cytoskeleton</keyword>
<organism evidence="6 7">
    <name type="scientific">Dreissena polymorpha</name>
    <name type="common">Zebra mussel</name>
    <name type="synonym">Mytilus polymorpha</name>
    <dbReference type="NCBI Taxonomy" id="45954"/>
    <lineage>
        <taxon>Eukaryota</taxon>
        <taxon>Metazoa</taxon>
        <taxon>Spiralia</taxon>
        <taxon>Lophotrochozoa</taxon>
        <taxon>Mollusca</taxon>
        <taxon>Bivalvia</taxon>
        <taxon>Autobranchia</taxon>
        <taxon>Heteroconchia</taxon>
        <taxon>Euheterodonta</taxon>
        <taxon>Imparidentia</taxon>
        <taxon>Neoheterodontei</taxon>
        <taxon>Myida</taxon>
        <taxon>Dreissenoidea</taxon>
        <taxon>Dreissenidae</taxon>
        <taxon>Dreissena</taxon>
    </lineage>
</organism>
<dbReference type="AlphaFoldDB" id="A0A9D3Y4A0"/>
<proteinExistence type="predicted"/>
<keyword evidence="4" id="KW-0966">Cell projection</keyword>
<evidence type="ECO:0000313" key="7">
    <source>
        <dbReference type="Proteomes" id="UP000828390"/>
    </source>
</evidence>